<dbReference type="Proteomes" id="UP000799750">
    <property type="component" value="Unassembled WGS sequence"/>
</dbReference>
<protein>
    <submittedName>
        <fullName evidence="1">Uncharacterized protein</fullName>
    </submittedName>
</protein>
<organism evidence="1 2">
    <name type="scientific">Lophium mytilinum</name>
    <dbReference type="NCBI Taxonomy" id="390894"/>
    <lineage>
        <taxon>Eukaryota</taxon>
        <taxon>Fungi</taxon>
        <taxon>Dikarya</taxon>
        <taxon>Ascomycota</taxon>
        <taxon>Pezizomycotina</taxon>
        <taxon>Dothideomycetes</taxon>
        <taxon>Pleosporomycetidae</taxon>
        <taxon>Mytilinidiales</taxon>
        <taxon>Mytilinidiaceae</taxon>
        <taxon>Lophium</taxon>
    </lineage>
</organism>
<keyword evidence="2" id="KW-1185">Reference proteome</keyword>
<gene>
    <name evidence="1" type="ORF">BU16DRAFT_536158</name>
</gene>
<dbReference type="EMBL" id="MU004184">
    <property type="protein sequence ID" value="KAF2499874.1"/>
    <property type="molecule type" value="Genomic_DNA"/>
</dbReference>
<name>A0A6A6R698_9PEZI</name>
<proteinExistence type="predicted"/>
<dbReference type="AlphaFoldDB" id="A0A6A6R698"/>
<evidence type="ECO:0000313" key="2">
    <source>
        <dbReference type="Proteomes" id="UP000799750"/>
    </source>
</evidence>
<accession>A0A6A6R698</accession>
<sequence>MTMTGRPHSSSETARDGSPKELEFQLLKQEFEILRHQILNYFTRFPVRMASMAIADPFVRLVATRTRLSTTTSCSISICRWPVNCLPGRRSCGRKADFKPPFQSYLDEGYGNAEDVQRPTPLASSVLVPGLRSVLLLSGFPGFFTNIHHGFFD</sequence>
<reference evidence="1" key="1">
    <citation type="journal article" date="2020" name="Stud. Mycol.">
        <title>101 Dothideomycetes genomes: a test case for predicting lifestyles and emergence of pathogens.</title>
        <authorList>
            <person name="Haridas S."/>
            <person name="Albert R."/>
            <person name="Binder M."/>
            <person name="Bloem J."/>
            <person name="Labutti K."/>
            <person name="Salamov A."/>
            <person name="Andreopoulos B."/>
            <person name="Baker S."/>
            <person name="Barry K."/>
            <person name="Bills G."/>
            <person name="Bluhm B."/>
            <person name="Cannon C."/>
            <person name="Castanera R."/>
            <person name="Culley D."/>
            <person name="Daum C."/>
            <person name="Ezra D."/>
            <person name="Gonzalez J."/>
            <person name="Henrissat B."/>
            <person name="Kuo A."/>
            <person name="Liang C."/>
            <person name="Lipzen A."/>
            <person name="Lutzoni F."/>
            <person name="Magnuson J."/>
            <person name="Mondo S."/>
            <person name="Nolan M."/>
            <person name="Ohm R."/>
            <person name="Pangilinan J."/>
            <person name="Park H.-J."/>
            <person name="Ramirez L."/>
            <person name="Alfaro M."/>
            <person name="Sun H."/>
            <person name="Tritt A."/>
            <person name="Yoshinaga Y."/>
            <person name="Zwiers L.-H."/>
            <person name="Turgeon B."/>
            <person name="Goodwin S."/>
            <person name="Spatafora J."/>
            <person name="Crous P."/>
            <person name="Grigoriev I."/>
        </authorList>
    </citation>
    <scope>NUCLEOTIDE SEQUENCE</scope>
    <source>
        <strain evidence="1">CBS 269.34</strain>
    </source>
</reference>
<evidence type="ECO:0000313" key="1">
    <source>
        <dbReference type="EMBL" id="KAF2499874.1"/>
    </source>
</evidence>